<dbReference type="InterPro" id="IPR002701">
    <property type="entry name" value="CM_II_prokaryot"/>
</dbReference>
<dbReference type="Gene3D" id="1.20.59.10">
    <property type="entry name" value="Chorismate mutase"/>
    <property type="match status" value="1"/>
</dbReference>
<evidence type="ECO:0000313" key="3">
    <source>
        <dbReference type="EMBL" id="RKN44454.1"/>
    </source>
</evidence>
<protein>
    <submittedName>
        <fullName evidence="3">Chorismate mutase</fullName>
        <ecNumber evidence="3">5.4.99.5</ecNumber>
    </submittedName>
</protein>
<evidence type="ECO:0000256" key="1">
    <source>
        <dbReference type="SAM" id="MobiDB-lite"/>
    </source>
</evidence>
<dbReference type="PROSITE" id="PS51168">
    <property type="entry name" value="CHORISMATE_MUT_2"/>
    <property type="match status" value="1"/>
</dbReference>
<sequence length="115" mass="12339">MMTDVAESNGSLARPQAEGTGSDPGDPRTGTAEPLAAARIAETRRRIDEIDGQLIELWLERARLSQEVGATRMASGGTRLVLSREQEILERFRTALGADGTQVALLLLRAGRGPL</sequence>
<keyword evidence="3" id="KW-0413">Isomerase</keyword>
<dbReference type="EMBL" id="RBAK01000007">
    <property type="protein sequence ID" value="RKN44454.1"/>
    <property type="molecule type" value="Genomic_DNA"/>
</dbReference>
<comment type="caution">
    <text evidence="3">The sequence shown here is derived from an EMBL/GenBank/DDBJ whole genome shotgun (WGS) entry which is preliminary data.</text>
</comment>
<dbReference type="InterPro" id="IPR036263">
    <property type="entry name" value="Chorismate_II_sf"/>
</dbReference>
<accession>A0A3A9Z9H3</accession>
<dbReference type="InterPro" id="IPR036979">
    <property type="entry name" value="CM_dom_sf"/>
</dbReference>
<dbReference type="InterPro" id="IPR010958">
    <property type="entry name" value="Chorismate_mutase_highGC-bac"/>
</dbReference>
<name>A0A3A9Z9H3_9ACTN</name>
<dbReference type="NCBIfam" id="TIGR01808">
    <property type="entry name" value="CM_M_hiGC-arch"/>
    <property type="match status" value="1"/>
</dbReference>
<dbReference type="SMART" id="SM00830">
    <property type="entry name" value="CM_2"/>
    <property type="match status" value="1"/>
</dbReference>
<dbReference type="EC" id="5.4.99.5" evidence="3"/>
<evidence type="ECO:0000259" key="2">
    <source>
        <dbReference type="PROSITE" id="PS51168"/>
    </source>
</evidence>
<reference evidence="3 4" key="1">
    <citation type="journal article" date="2004" name="Syst. Appl. Microbiol.">
        <title>Cryptoendolithic actinomycetes from antarctic sandstone rock samples: Micromonospora endolithica sp. nov. and two isolates related to Micromonospora coerulea Jensen 1932.</title>
        <authorList>
            <person name="Hirsch P."/>
            <person name="Mevs U."/>
            <person name="Kroppenstedt R.M."/>
            <person name="Schumann P."/>
            <person name="Stackebrandt E."/>
        </authorList>
    </citation>
    <scope>NUCLEOTIDE SEQUENCE [LARGE SCALE GENOMIC DNA]</scope>
    <source>
        <strain evidence="3 4">JCM 12677</strain>
    </source>
</reference>
<proteinExistence type="predicted"/>
<evidence type="ECO:0000313" key="4">
    <source>
        <dbReference type="Proteomes" id="UP000281726"/>
    </source>
</evidence>
<dbReference type="Pfam" id="PF01817">
    <property type="entry name" value="CM_2"/>
    <property type="match status" value="1"/>
</dbReference>
<dbReference type="OrthoDB" id="3213864at2"/>
<dbReference type="Proteomes" id="UP000281726">
    <property type="component" value="Unassembled WGS sequence"/>
</dbReference>
<dbReference type="RefSeq" id="WP_120729845.1">
    <property type="nucleotide sequence ID" value="NZ_RBAK01000007.1"/>
</dbReference>
<dbReference type="NCBIfam" id="NF005894">
    <property type="entry name" value="PRK07857.1"/>
    <property type="match status" value="1"/>
</dbReference>
<organism evidence="3 4">
    <name type="scientific">Micromonospora endolithica</name>
    <dbReference type="NCBI Taxonomy" id="230091"/>
    <lineage>
        <taxon>Bacteria</taxon>
        <taxon>Bacillati</taxon>
        <taxon>Actinomycetota</taxon>
        <taxon>Actinomycetes</taxon>
        <taxon>Micromonosporales</taxon>
        <taxon>Micromonosporaceae</taxon>
        <taxon>Micromonospora</taxon>
    </lineage>
</organism>
<feature type="compositionally biased region" description="Polar residues" evidence="1">
    <location>
        <begin position="1"/>
        <end position="11"/>
    </location>
</feature>
<dbReference type="AlphaFoldDB" id="A0A3A9Z9H3"/>
<dbReference type="GO" id="GO:0004106">
    <property type="term" value="F:chorismate mutase activity"/>
    <property type="evidence" value="ECO:0007669"/>
    <property type="project" value="UniProtKB-EC"/>
</dbReference>
<gene>
    <name evidence="3" type="ORF">D7223_19600</name>
</gene>
<dbReference type="SUPFAM" id="SSF48600">
    <property type="entry name" value="Chorismate mutase II"/>
    <property type="match status" value="1"/>
</dbReference>
<keyword evidence="4" id="KW-1185">Reference proteome</keyword>
<feature type="region of interest" description="Disordered" evidence="1">
    <location>
        <begin position="1"/>
        <end position="35"/>
    </location>
</feature>
<feature type="domain" description="Chorismate mutase" evidence="2">
    <location>
        <begin position="34"/>
        <end position="115"/>
    </location>
</feature>
<dbReference type="GO" id="GO:0046417">
    <property type="term" value="P:chorismate metabolic process"/>
    <property type="evidence" value="ECO:0007669"/>
    <property type="project" value="InterPro"/>
</dbReference>